<name>A0A2P2IQW0_RHIMU</name>
<reference evidence="1" key="1">
    <citation type="submission" date="2018-02" db="EMBL/GenBank/DDBJ databases">
        <title>Rhizophora mucronata_Transcriptome.</title>
        <authorList>
            <person name="Meera S.P."/>
            <person name="Sreeshan A."/>
            <person name="Augustine A."/>
        </authorList>
    </citation>
    <scope>NUCLEOTIDE SEQUENCE</scope>
    <source>
        <tissue evidence="1">Leaf</tissue>
    </source>
</reference>
<evidence type="ECO:0000313" key="1">
    <source>
        <dbReference type="EMBL" id="MBW83580.1"/>
    </source>
</evidence>
<proteinExistence type="predicted"/>
<protein>
    <submittedName>
        <fullName evidence="1">Uncharacterized protein</fullName>
    </submittedName>
</protein>
<accession>A0A2P2IQW0</accession>
<dbReference type="AlphaFoldDB" id="A0A2P2IQW0"/>
<dbReference type="EMBL" id="GGEC01003097">
    <property type="protein sequence ID" value="MBW83580.1"/>
    <property type="molecule type" value="Transcribed_RNA"/>
</dbReference>
<organism evidence="1">
    <name type="scientific">Rhizophora mucronata</name>
    <name type="common">Asiatic mangrove</name>
    <dbReference type="NCBI Taxonomy" id="61149"/>
    <lineage>
        <taxon>Eukaryota</taxon>
        <taxon>Viridiplantae</taxon>
        <taxon>Streptophyta</taxon>
        <taxon>Embryophyta</taxon>
        <taxon>Tracheophyta</taxon>
        <taxon>Spermatophyta</taxon>
        <taxon>Magnoliopsida</taxon>
        <taxon>eudicotyledons</taxon>
        <taxon>Gunneridae</taxon>
        <taxon>Pentapetalae</taxon>
        <taxon>rosids</taxon>
        <taxon>fabids</taxon>
        <taxon>Malpighiales</taxon>
        <taxon>Rhizophoraceae</taxon>
        <taxon>Rhizophora</taxon>
    </lineage>
</organism>
<sequence>MLTLGGGQKGKKKCLHLITMGKTQMVSLRNTPSKTRITTHKP</sequence>